<comment type="caution">
    <text evidence="1">The sequence shown here is derived from an EMBL/GenBank/DDBJ whole genome shotgun (WGS) entry which is preliminary data.</text>
</comment>
<reference evidence="1 2" key="1">
    <citation type="journal article" date="2013" name="Genome Announc.">
        <title>Draft Genome Sequence of the Psychrophilic and Alkaliphilic Rhodonellum psychrophilum Strain GCM71T.</title>
        <authorList>
            <person name="Hauptmann A.L."/>
            <person name="Glaring M.A."/>
            <person name="Hallin P.F."/>
            <person name="Prieme A."/>
            <person name="Stougaard P."/>
        </authorList>
    </citation>
    <scope>NUCLEOTIDE SEQUENCE [LARGE SCALE GENOMIC DNA]</scope>
    <source>
        <strain evidence="1 2">GCM71</strain>
    </source>
</reference>
<name>U5BPK8_9BACT</name>
<protein>
    <submittedName>
        <fullName evidence="1">Uncharacterized protein</fullName>
    </submittedName>
</protein>
<proteinExistence type="predicted"/>
<sequence length="65" mass="7486">MVSVIGNAKLRILFGLGMNIERLPFKSFLDEGFDMHNCVLMGKTSTIPTDLPFFWQIKKVQYGKY</sequence>
<dbReference type="EMBL" id="AWXR01000026">
    <property type="protein sequence ID" value="ERM82500.1"/>
    <property type="molecule type" value="Genomic_DNA"/>
</dbReference>
<dbReference type="AlphaFoldDB" id="U5BPK8"/>
<evidence type="ECO:0000313" key="1">
    <source>
        <dbReference type="EMBL" id="ERM82500.1"/>
    </source>
</evidence>
<keyword evidence="2" id="KW-1185">Reference proteome</keyword>
<evidence type="ECO:0000313" key="2">
    <source>
        <dbReference type="Proteomes" id="UP000016843"/>
    </source>
</evidence>
<accession>U5BPK8</accession>
<dbReference type="Proteomes" id="UP000016843">
    <property type="component" value="Unassembled WGS sequence"/>
</dbReference>
<gene>
    <name evidence="1" type="ORF">P872_17905</name>
</gene>
<organism evidence="1 2">
    <name type="scientific">Rhodonellum psychrophilum GCM71 = DSM 17998</name>
    <dbReference type="NCBI Taxonomy" id="1123057"/>
    <lineage>
        <taxon>Bacteria</taxon>
        <taxon>Pseudomonadati</taxon>
        <taxon>Bacteroidota</taxon>
        <taxon>Cytophagia</taxon>
        <taxon>Cytophagales</taxon>
        <taxon>Cytophagaceae</taxon>
        <taxon>Rhodonellum</taxon>
    </lineage>
</organism>